<dbReference type="RefSeq" id="WP_089653969.1">
    <property type="nucleotide sequence ID" value="NZ_FNIZ01000018.1"/>
</dbReference>
<evidence type="ECO:0000256" key="1">
    <source>
        <dbReference type="SAM" id="Phobius"/>
    </source>
</evidence>
<keyword evidence="1" id="KW-0472">Membrane</keyword>
<dbReference type="Proteomes" id="UP000198860">
    <property type="component" value="Unassembled WGS sequence"/>
</dbReference>
<feature type="transmembrane region" description="Helical" evidence="1">
    <location>
        <begin position="132"/>
        <end position="155"/>
    </location>
</feature>
<feature type="transmembrane region" description="Helical" evidence="1">
    <location>
        <begin position="60"/>
        <end position="87"/>
    </location>
</feature>
<reference evidence="3" key="1">
    <citation type="submission" date="2016-10" db="EMBL/GenBank/DDBJ databases">
        <authorList>
            <person name="Varghese N."/>
            <person name="Submissions S."/>
        </authorList>
    </citation>
    <scope>NUCLEOTIDE SEQUENCE [LARGE SCALE GENOMIC DNA]</scope>
    <source>
        <strain evidence="3">CGMCC 1.3703</strain>
    </source>
</reference>
<dbReference type="AlphaFoldDB" id="A0A1H0SKJ8"/>
<feature type="transmembrane region" description="Helical" evidence="1">
    <location>
        <begin position="108"/>
        <end position="126"/>
    </location>
</feature>
<dbReference type="EMBL" id="FNIZ01000018">
    <property type="protein sequence ID" value="SDP41676.1"/>
    <property type="molecule type" value="Genomic_DNA"/>
</dbReference>
<dbReference type="InterPro" id="IPR018723">
    <property type="entry name" value="DUF2254_membrane"/>
</dbReference>
<feature type="transmembrane region" description="Helical" evidence="1">
    <location>
        <begin position="20"/>
        <end position="40"/>
    </location>
</feature>
<keyword evidence="1" id="KW-1133">Transmembrane helix</keyword>
<dbReference type="OrthoDB" id="2955631at2"/>
<keyword evidence="3" id="KW-1185">Reference proteome</keyword>
<name>A0A1H0SKJ8_HALAD</name>
<gene>
    <name evidence="2" type="ORF">SAMN05421677_11852</name>
</gene>
<evidence type="ECO:0000313" key="3">
    <source>
        <dbReference type="Proteomes" id="UP000198860"/>
    </source>
</evidence>
<dbReference type="STRING" id="240303.SAMN05421677_11852"/>
<evidence type="ECO:0000313" key="2">
    <source>
        <dbReference type="EMBL" id="SDP41676.1"/>
    </source>
</evidence>
<dbReference type="Pfam" id="PF10011">
    <property type="entry name" value="DUF2254"/>
    <property type="match status" value="1"/>
</dbReference>
<sequence length="439" mass="50065">MNKGKVWINLRDSFWFLPTIYSILSIIAVAITALIDQWIISEYKNNIPSLFLTKSSVAQTLYGSMVTSILTMTTISFSTIMVVLTTYTTQFSPRTLQDFMKSRVTQHVLGVFSFGFIFSLINLFLIGKEPGLGLVSPLFTVIVSIICLAFFILFIHHSSRFLKVNNLIGAIRKSTSTLIAKTFEEKDYQTATEWDDSELKALDRSQAHVIPAQKSGYVQSVQYDSLIKWAKNHTLILETSFLMGDYIQKGMPLFYYWKDADSELTNPKECTAYVLIGNERIDTQDVEFSIQKLVEIAVRAISPSLNDPHTATNCINRIGSLLIELASVYEPIRYYIDNDDQLRLIAQPKSFEEYLYKSFYQIKIYGYHDISVMNSVLESLYKIAATQSQAVQEDVWTFSSTIINAVKVEELDELDFKRFNNEVEKLAEACNKDFSLPNS</sequence>
<protein>
    <submittedName>
        <fullName evidence="2">Uncharacterized membrane protein</fullName>
    </submittedName>
</protein>
<keyword evidence="1" id="KW-0812">Transmembrane</keyword>
<accession>A0A1H0SKJ8</accession>
<proteinExistence type="predicted"/>
<organism evidence="2 3">
    <name type="scientific">Halobacillus aidingensis</name>
    <dbReference type="NCBI Taxonomy" id="240303"/>
    <lineage>
        <taxon>Bacteria</taxon>
        <taxon>Bacillati</taxon>
        <taxon>Bacillota</taxon>
        <taxon>Bacilli</taxon>
        <taxon>Bacillales</taxon>
        <taxon>Bacillaceae</taxon>
        <taxon>Halobacillus</taxon>
    </lineage>
</organism>